<feature type="transmembrane region" description="Helical" evidence="2">
    <location>
        <begin position="206"/>
        <end position="228"/>
    </location>
</feature>
<dbReference type="GO" id="GO:0008643">
    <property type="term" value="P:carbohydrate transport"/>
    <property type="evidence" value="ECO:0007669"/>
    <property type="project" value="InterPro"/>
</dbReference>
<organism evidence="3 4">
    <name type="scientific">Microbacterium terrae</name>
    <dbReference type="NCBI Taxonomy" id="69369"/>
    <lineage>
        <taxon>Bacteria</taxon>
        <taxon>Bacillati</taxon>
        <taxon>Actinomycetota</taxon>
        <taxon>Actinomycetes</taxon>
        <taxon>Micrococcales</taxon>
        <taxon>Microbacteriaceae</taxon>
        <taxon>Microbacterium</taxon>
    </lineage>
</organism>
<dbReference type="PATRIC" id="fig|92835.4.peg.1400"/>
<dbReference type="OrthoDB" id="181905at2"/>
<dbReference type="STRING" id="92835.RS81_01380"/>
<evidence type="ECO:0000313" key="3">
    <source>
        <dbReference type="EMBL" id="KJL41312.1"/>
    </source>
</evidence>
<evidence type="ECO:0000256" key="1">
    <source>
        <dbReference type="SAM" id="MobiDB-lite"/>
    </source>
</evidence>
<dbReference type="AlphaFoldDB" id="A0A0M2H4R9"/>
<dbReference type="InterPro" id="IPR039672">
    <property type="entry name" value="MFS_2"/>
</dbReference>
<feature type="compositionally biased region" description="Polar residues" evidence="1">
    <location>
        <begin position="1"/>
        <end position="11"/>
    </location>
</feature>
<evidence type="ECO:0000313" key="4">
    <source>
        <dbReference type="Proteomes" id="UP000033956"/>
    </source>
</evidence>
<gene>
    <name evidence="3" type="primary">yjmB_2</name>
    <name evidence="3" type="ORF">RS81_01380</name>
</gene>
<dbReference type="SUPFAM" id="SSF103473">
    <property type="entry name" value="MFS general substrate transporter"/>
    <property type="match status" value="1"/>
</dbReference>
<feature type="transmembrane region" description="Helical" evidence="2">
    <location>
        <begin position="175"/>
        <end position="194"/>
    </location>
</feature>
<feature type="transmembrane region" description="Helical" evidence="2">
    <location>
        <begin position="70"/>
        <end position="97"/>
    </location>
</feature>
<keyword evidence="2" id="KW-0472">Membrane</keyword>
<dbReference type="GO" id="GO:0005886">
    <property type="term" value="C:plasma membrane"/>
    <property type="evidence" value="ECO:0007669"/>
    <property type="project" value="TreeGrafter"/>
</dbReference>
<keyword evidence="2" id="KW-0812">Transmembrane</keyword>
<feature type="transmembrane region" description="Helical" evidence="2">
    <location>
        <begin position="403"/>
        <end position="421"/>
    </location>
</feature>
<feature type="region of interest" description="Disordered" evidence="1">
    <location>
        <begin position="1"/>
        <end position="20"/>
    </location>
</feature>
<reference evidence="3 4" key="1">
    <citation type="submission" date="2015-02" db="EMBL/GenBank/DDBJ databases">
        <title>Draft genome sequences of ten Microbacterium spp. with emphasis on heavy metal contaminated environments.</title>
        <authorList>
            <person name="Corretto E."/>
        </authorList>
    </citation>
    <scope>NUCLEOTIDE SEQUENCE [LARGE SCALE GENOMIC DNA]</scope>
    <source>
        <strain evidence="3 4">DSM 12510</strain>
    </source>
</reference>
<dbReference type="Proteomes" id="UP000033956">
    <property type="component" value="Unassembled WGS sequence"/>
</dbReference>
<dbReference type="Pfam" id="PF13347">
    <property type="entry name" value="MFS_2"/>
    <property type="match status" value="1"/>
</dbReference>
<dbReference type="Gene3D" id="1.20.1250.20">
    <property type="entry name" value="MFS general substrate transporter like domains"/>
    <property type="match status" value="1"/>
</dbReference>
<dbReference type="PANTHER" id="PTHR11328:SF24">
    <property type="entry name" value="MAJOR FACILITATOR SUPERFAMILY (MFS) PROFILE DOMAIN-CONTAINING PROTEIN"/>
    <property type="match status" value="1"/>
</dbReference>
<feature type="transmembrane region" description="Helical" evidence="2">
    <location>
        <begin position="132"/>
        <end position="154"/>
    </location>
</feature>
<feature type="transmembrane region" description="Helical" evidence="2">
    <location>
        <begin position="260"/>
        <end position="281"/>
    </location>
</feature>
<dbReference type="PANTHER" id="PTHR11328">
    <property type="entry name" value="MAJOR FACILITATOR SUPERFAMILY DOMAIN-CONTAINING PROTEIN"/>
    <property type="match status" value="1"/>
</dbReference>
<feature type="transmembrane region" description="Helical" evidence="2">
    <location>
        <begin position="349"/>
        <end position="372"/>
    </location>
</feature>
<protein>
    <submittedName>
        <fullName evidence="3">Symporter YjmB</fullName>
    </submittedName>
</protein>
<accession>A0A0M2H4R9</accession>
<dbReference type="GO" id="GO:0015293">
    <property type="term" value="F:symporter activity"/>
    <property type="evidence" value="ECO:0007669"/>
    <property type="project" value="InterPro"/>
</dbReference>
<sequence>MSDTRTGTAGTAQPGDVNVAVGADPQTALPTSRKLPPFFSLRFSTRGFALAVNVVVMLQLTFYATDFVGLAPALVGGLFLAAKIFDGITDLVAGFVIDRTNTRWGKARPYELFLIPLWLLTIAIFSTPDMDAFWQATYLFVLYALINSVCATFLNASEAVYLKRSIRGEVQYAKVLSRQGVFIILVAAIASIMLPQLMASWGTQPGGWTLIAAVYGIPLMIVGLIRFFTIKELPEDETDHMTEERLGFKGTVKAVFENRFVFIFSAIVLLANIVIGANAIVGAYFFKYILGDLGLLSLVSLGGIIIPLVYLLFPLAVRTIGAMNFVRIGLGLAAIGYLMVLVAPTSLPMVVIGQLLGSFTTVVTMLVGFFMIQAMTYGEWKSGKRVDAVTNSIQGFASKVGQGLASAIVGITMGVVGYNGLLDAQSAEANGAIVSLYSLMPLIVTVAMFALSYLYKVEKHLPAIQEDLAAGVHSDTSTIKI</sequence>
<evidence type="ECO:0000256" key="2">
    <source>
        <dbReference type="SAM" id="Phobius"/>
    </source>
</evidence>
<feature type="transmembrane region" description="Helical" evidence="2">
    <location>
        <begin position="43"/>
        <end position="64"/>
    </location>
</feature>
<feature type="transmembrane region" description="Helical" evidence="2">
    <location>
        <begin position="325"/>
        <end position="343"/>
    </location>
</feature>
<dbReference type="RefSeq" id="WP_045275337.1">
    <property type="nucleotide sequence ID" value="NZ_BAAAUP010000013.1"/>
</dbReference>
<dbReference type="InterPro" id="IPR036259">
    <property type="entry name" value="MFS_trans_sf"/>
</dbReference>
<comment type="caution">
    <text evidence="3">The sequence shown here is derived from an EMBL/GenBank/DDBJ whole genome shotgun (WGS) entry which is preliminary data.</text>
</comment>
<keyword evidence="2" id="KW-1133">Transmembrane helix</keyword>
<keyword evidence="4" id="KW-1185">Reference proteome</keyword>
<proteinExistence type="predicted"/>
<feature type="transmembrane region" description="Helical" evidence="2">
    <location>
        <begin position="109"/>
        <end position="126"/>
    </location>
</feature>
<feature type="transmembrane region" description="Helical" evidence="2">
    <location>
        <begin position="433"/>
        <end position="455"/>
    </location>
</feature>
<dbReference type="EMBL" id="JYIZ01000044">
    <property type="protein sequence ID" value="KJL41312.1"/>
    <property type="molecule type" value="Genomic_DNA"/>
</dbReference>
<feature type="transmembrane region" description="Helical" evidence="2">
    <location>
        <begin position="293"/>
        <end position="313"/>
    </location>
</feature>
<name>A0A0M2H4R9_9MICO</name>